<dbReference type="Proteomes" id="UP000288293">
    <property type="component" value="Unassembled WGS sequence"/>
</dbReference>
<feature type="domain" description="AB hydrolase-1" evidence="1">
    <location>
        <begin position="4"/>
        <end position="112"/>
    </location>
</feature>
<dbReference type="InterPro" id="IPR029058">
    <property type="entry name" value="AB_hydrolase_fold"/>
</dbReference>
<dbReference type="SUPFAM" id="SSF53474">
    <property type="entry name" value="alpha/beta-Hydrolases"/>
    <property type="match status" value="1"/>
</dbReference>
<evidence type="ECO:0000313" key="3">
    <source>
        <dbReference type="Proteomes" id="UP000288293"/>
    </source>
</evidence>
<gene>
    <name evidence="2" type="ORF">CWE09_12580</name>
</gene>
<evidence type="ECO:0000259" key="1">
    <source>
        <dbReference type="Pfam" id="PF12697"/>
    </source>
</evidence>
<keyword evidence="2" id="KW-0378">Hydrolase</keyword>
<dbReference type="GO" id="GO:0016787">
    <property type="term" value="F:hydrolase activity"/>
    <property type="evidence" value="ECO:0007669"/>
    <property type="project" value="UniProtKB-KW"/>
</dbReference>
<dbReference type="Gene3D" id="3.40.50.1820">
    <property type="entry name" value="alpha/beta hydrolase"/>
    <property type="match status" value="1"/>
</dbReference>
<dbReference type="OrthoDB" id="264572at2"/>
<comment type="caution">
    <text evidence="2">The sequence shown here is derived from an EMBL/GenBank/DDBJ whole genome shotgun (WGS) entry which is preliminary data.</text>
</comment>
<name>A0A432W3X8_9GAMM</name>
<dbReference type="InterPro" id="IPR000073">
    <property type="entry name" value="AB_hydrolase_1"/>
</dbReference>
<proteinExistence type="predicted"/>
<dbReference type="AlphaFoldDB" id="A0A432W3X8"/>
<protein>
    <submittedName>
        <fullName evidence="2">Alpha/beta hydrolase</fullName>
    </submittedName>
</protein>
<dbReference type="RefSeq" id="WP_126804398.1">
    <property type="nucleotide sequence ID" value="NZ_PIPL01000003.1"/>
</dbReference>
<dbReference type="Pfam" id="PF12697">
    <property type="entry name" value="Abhydrolase_6"/>
    <property type="match status" value="1"/>
</dbReference>
<keyword evidence="3" id="KW-1185">Reference proteome</keyword>
<reference evidence="2 3" key="1">
    <citation type="journal article" date="2011" name="Front. Microbiol.">
        <title>Genomic signatures of strain selection and enhancement in Bacillus atrophaeus var. globigii, a historical biowarfare simulant.</title>
        <authorList>
            <person name="Gibbons H.S."/>
            <person name="Broomall S.M."/>
            <person name="McNew L.A."/>
            <person name="Daligault H."/>
            <person name="Chapman C."/>
            <person name="Bruce D."/>
            <person name="Karavis M."/>
            <person name="Krepps M."/>
            <person name="McGregor P.A."/>
            <person name="Hong C."/>
            <person name="Park K.H."/>
            <person name="Akmal A."/>
            <person name="Feldman A."/>
            <person name="Lin J.S."/>
            <person name="Chang W.E."/>
            <person name="Higgs B.W."/>
            <person name="Demirev P."/>
            <person name="Lindquist J."/>
            <person name="Liem A."/>
            <person name="Fochler E."/>
            <person name="Read T.D."/>
            <person name="Tapia R."/>
            <person name="Johnson S."/>
            <person name="Bishop-Lilly K.A."/>
            <person name="Detter C."/>
            <person name="Han C."/>
            <person name="Sozhamannan S."/>
            <person name="Rosenzweig C.N."/>
            <person name="Skowronski E.W."/>
        </authorList>
    </citation>
    <scope>NUCLEOTIDE SEQUENCE [LARGE SCALE GENOMIC DNA]</scope>
    <source>
        <strain evidence="2 3">MLST1</strain>
    </source>
</reference>
<organism evidence="2 3">
    <name type="scientific">Aliidiomarina minuta</name>
    <dbReference type="NCBI Taxonomy" id="880057"/>
    <lineage>
        <taxon>Bacteria</taxon>
        <taxon>Pseudomonadati</taxon>
        <taxon>Pseudomonadota</taxon>
        <taxon>Gammaproteobacteria</taxon>
        <taxon>Alteromonadales</taxon>
        <taxon>Idiomarinaceae</taxon>
        <taxon>Aliidiomarina</taxon>
    </lineage>
</organism>
<sequence>MRKVIFSHGKESGPWGTKIKRLAEIARRFKLDVESVDYSDTMDPDIRAQRLLNTLHDETAEECILVGSSMGGYVTLQAAKEVPVAASFVLAPAIYMPGYEDKAPNHTLQNLAIVHGWDDEIIPVEHSIRFAREQNCTLHLVNDDHRLINSLPQIELWFSAFLNQLGLQAD</sequence>
<accession>A0A432W3X8</accession>
<dbReference type="EMBL" id="PIPL01000003">
    <property type="protein sequence ID" value="RUO23979.1"/>
    <property type="molecule type" value="Genomic_DNA"/>
</dbReference>
<evidence type="ECO:0000313" key="2">
    <source>
        <dbReference type="EMBL" id="RUO23979.1"/>
    </source>
</evidence>